<evidence type="ECO:0000313" key="2">
    <source>
        <dbReference type="EMBL" id="RDX83203.1"/>
    </source>
</evidence>
<comment type="caution">
    <text evidence="2">The sequence shown here is derived from an EMBL/GenBank/DDBJ whole genome shotgun (WGS) entry which is preliminary data.</text>
</comment>
<accession>A0A371FYS6</accession>
<name>A0A371FYS6_MUCPR</name>
<evidence type="ECO:0000256" key="1">
    <source>
        <dbReference type="SAM" id="MobiDB-lite"/>
    </source>
</evidence>
<dbReference type="SUPFAM" id="SSF56672">
    <property type="entry name" value="DNA/RNA polymerases"/>
    <property type="match status" value="1"/>
</dbReference>
<evidence type="ECO:0000313" key="3">
    <source>
        <dbReference type="Proteomes" id="UP000257109"/>
    </source>
</evidence>
<dbReference type="AlphaFoldDB" id="A0A371FYS6"/>
<gene>
    <name evidence="2" type="ORF">CR513_35905</name>
</gene>
<organism evidence="2 3">
    <name type="scientific">Mucuna pruriens</name>
    <name type="common">Velvet bean</name>
    <name type="synonym">Dolichos pruriens</name>
    <dbReference type="NCBI Taxonomy" id="157652"/>
    <lineage>
        <taxon>Eukaryota</taxon>
        <taxon>Viridiplantae</taxon>
        <taxon>Streptophyta</taxon>
        <taxon>Embryophyta</taxon>
        <taxon>Tracheophyta</taxon>
        <taxon>Spermatophyta</taxon>
        <taxon>Magnoliopsida</taxon>
        <taxon>eudicotyledons</taxon>
        <taxon>Gunneridae</taxon>
        <taxon>Pentapetalae</taxon>
        <taxon>rosids</taxon>
        <taxon>fabids</taxon>
        <taxon>Fabales</taxon>
        <taxon>Fabaceae</taxon>
        <taxon>Papilionoideae</taxon>
        <taxon>50 kb inversion clade</taxon>
        <taxon>NPAAA clade</taxon>
        <taxon>indigoferoid/millettioid clade</taxon>
        <taxon>Phaseoleae</taxon>
        <taxon>Mucuna</taxon>
    </lineage>
</organism>
<dbReference type="EMBL" id="QJKJ01007430">
    <property type="protein sequence ID" value="RDX83203.1"/>
    <property type="molecule type" value="Genomic_DNA"/>
</dbReference>
<keyword evidence="3" id="KW-1185">Reference proteome</keyword>
<feature type="region of interest" description="Disordered" evidence="1">
    <location>
        <begin position="153"/>
        <end position="177"/>
    </location>
</feature>
<feature type="non-terminal residue" evidence="2">
    <location>
        <position position="1"/>
    </location>
</feature>
<protein>
    <submittedName>
        <fullName evidence="2">Uncharacterized protein</fullName>
    </submittedName>
</protein>
<dbReference type="Proteomes" id="UP000257109">
    <property type="component" value="Unassembled WGS sequence"/>
</dbReference>
<sequence length="193" mass="21027">MYPHDKEKTAFITDTGAFYYRVMPFGLKTLEQQPTQPRPTSLQHSAWSLPTLHNFSSRSLSQNEGYLRPSPAPISTLEHTAINFKLFSSAIAIRSASVHFCASENSNSTSAAQANTMEYLVYHYRAPKVPATPSHLTVDLSNGVARDLSITSQMEEGGTHPEGLGRRPTRVVSRSTSGTLVSIAGCPSGTSRI</sequence>
<proteinExistence type="predicted"/>
<reference evidence="2" key="1">
    <citation type="submission" date="2018-05" db="EMBL/GenBank/DDBJ databases">
        <title>Draft genome of Mucuna pruriens seed.</title>
        <authorList>
            <person name="Nnadi N.E."/>
            <person name="Vos R."/>
            <person name="Hasami M.H."/>
            <person name="Devisetty U.K."/>
            <person name="Aguiy J.C."/>
        </authorList>
    </citation>
    <scope>NUCLEOTIDE SEQUENCE [LARGE SCALE GENOMIC DNA]</scope>
    <source>
        <strain evidence="2">JCA_2017</strain>
    </source>
</reference>
<dbReference type="Gene3D" id="3.10.10.10">
    <property type="entry name" value="HIV Type 1 Reverse Transcriptase, subunit A, domain 1"/>
    <property type="match status" value="1"/>
</dbReference>
<dbReference type="InterPro" id="IPR043502">
    <property type="entry name" value="DNA/RNA_pol_sf"/>
</dbReference>